<feature type="compositionally biased region" description="Polar residues" evidence="1">
    <location>
        <begin position="25"/>
        <end position="36"/>
    </location>
</feature>
<dbReference type="Gramene" id="QL11p019228:mrna">
    <property type="protein sequence ID" value="QL11p019228:mrna"/>
    <property type="gene ID" value="QL11p019228"/>
</dbReference>
<dbReference type="EnsemblPlants" id="QL11p019228:mrna">
    <property type="protein sequence ID" value="QL11p019228:mrna"/>
    <property type="gene ID" value="QL11p019228"/>
</dbReference>
<dbReference type="EMBL" id="LRBV02000011">
    <property type="status" value="NOT_ANNOTATED_CDS"/>
    <property type="molecule type" value="Genomic_DNA"/>
</dbReference>
<evidence type="ECO:0000313" key="3">
    <source>
        <dbReference type="Proteomes" id="UP000594261"/>
    </source>
</evidence>
<proteinExistence type="predicted"/>
<dbReference type="Proteomes" id="UP000594261">
    <property type="component" value="Chromosome 11"/>
</dbReference>
<organism evidence="2 3">
    <name type="scientific">Quercus lobata</name>
    <name type="common">Valley oak</name>
    <dbReference type="NCBI Taxonomy" id="97700"/>
    <lineage>
        <taxon>Eukaryota</taxon>
        <taxon>Viridiplantae</taxon>
        <taxon>Streptophyta</taxon>
        <taxon>Embryophyta</taxon>
        <taxon>Tracheophyta</taxon>
        <taxon>Spermatophyta</taxon>
        <taxon>Magnoliopsida</taxon>
        <taxon>eudicotyledons</taxon>
        <taxon>Gunneridae</taxon>
        <taxon>Pentapetalae</taxon>
        <taxon>rosids</taxon>
        <taxon>fabids</taxon>
        <taxon>Fagales</taxon>
        <taxon>Fagaceae</taxon>
        <taxon>Quercus</taxon>
    </lineage>
</organism>
<reference evidence="2 3" key="1">
    <citation type="journal article" date="2016" name="G3 (Bethesda)">
        <title>First Draft Assembly and Annotation of the Genome of a California Endemic Oak Quercus lobata Nee (Fagaceae).</title>
        <authorList>
            <person name="Sork V.L."/>
            <person name="Fitz-Gibbon S.T."/>
            <person name="Puiu D."/>
            <person name="Crepeau M."/>
            <person name="Gugger P.F."/>
            <person name="Sherman R."/>
            <person name="Stevens K."/>
            <person name="Langley C.H."/>
            <person name="Pellegrini M."/>
            <person name="Salzberg S.L."/>
        </authorList>
    </citation>
    <scope>NUCLEOTIDE SEQUENCE [LARGE SCALE GENOMIC DNA]</scope>
    <source>
        <strain evidence="2 3">cv. SW786</strain>
    </source>
</reference>
<evidence type="ECO:0000256" key="1">
    <source>
        <dbReference type="SAM" id="MobiDB-lite"/>
    </source>
</evidence>
<accession>A0A7N2RD93</accession>
<sequence length="121" mass="13610">MSLHKVLNKNSQRLNSRVKAGVAANRSSRVAPNSKSLQNLMLQGAGSASLRKLSNNLSAATADRRPTAFRTTMEKKPSTLVQSRNDFFQKSFKEELSYKLPFCCFRSLPSFLVPFQRMLIN</sequence>
<reference evidence="2" key="2">
    <citation type="submission" date="2021-01" db="UniProtKB">
        <authorList>
            <consortium name="EnsemblPlants"/>
        </authorList>
    </citation>
    <scope>IDENTIFICATION</scope>
</reference>
<name>A0A7N2RD93_QUELO</name>
<evidence type="ECO:0000313" key="2">
    <source>
        <dbReference type="EnsemblPlants" id="QL11p019228:mrna"/>
    </source>
</evidence>
<keyword evidence="3" id="KW-1185">Reference proteome</keyword>
<protein>
    <submittedName>
        <fullName evidence="2">Uncharacterized protein</fullName>
    </submittedName>
</protein>
<dbReference type="AlphaFoldDB" id="A0A7N2RD93"/>
<feature type="region of interest" description="Disordered" evidence="1">
    <location>
        <begin position="1"/>
        <end position="36"/>
    </location>
</feature>
<dbReference type="InParanoid" id="A0A7N2RD93"/>